<accession>A0A5C6DMF5</accession>
<comment type="subunit">
    <text evidence="3 10">Heterotetramer of two alpha and two beta chains.</text>
</comment>
<dbReference type="FunFam" id="3.10.20.340:FF:000003">
    <property type="entry name" value="Arginine biosynthesis bifunctional protein ArgJ"/>
    <property type="match status" value="1"/>
</dbReference>
<protein>
    <recommendedName>
        <fullName evidence="10">Arginine biosynthesis bifunctional protein ArgJ</fullName>
    </recommendedName>
    <domain>
        <recommendedName>
            <fullName evidence="10">Glutamate N-acetyltransferase</fullName>
            <ecNumber evidence="10">2.3.1.35</ecNumber>
        </recommendedName>
        <alternativeName>
            <fullName evidence="10">Ornithine acetyltransferase</fullName>
            <shortName evidence="10">OATase</shortName>
        </alternativeName>
        <alternativeName>
            <fullName evidence="10">Ornithine transacetylase</fullName>
        </alternativeName>
    </domain>
    <domain>
        <recommendedName>
            <fullName evidence="10">Amino-acid acetyltransferase</fullName>
            <ecNumber evidence="10">2.3.1.1</ecNumber>
        </recommendedName>
        <alternativeName>
            <fullName evidence="10">N-acetylglutamate synthase</fullName>
            <shortName evidence="10">AGSase</shortName>
        </alternativeName>
    </domain>
    <component>
        <recommendedName>
            <fullName evidence="10">Arginine biosynthesis bifunctional protein ArgJ alpha chain</fullName>
        </recommendedName>
    </component>
    <component>
        <recommendedName>
            <fullName evidence="10">Arginine biosynthesis bifunctional protein ArgJ beta chain</fullName>
        </recommendedName>
    </component>
</protein>
<dbReference type="EC" id="2.3.1.35" evidence="10"/>
<dbReference type="SUPFAM" id="SSF56266">
    <property type="entry name" value="DmpA/ArgJ-like"/>
    <property type="match status" value="1"/>
</dbReference>
<dbReference type="UniPathway" id="UPA00068">
    <property type="reaction ID" value="UER00106"/>
</dbReference>
<feature type="site" description="Involved in the stabilization of negative charge on the oxyanion by the formation of the oxyanion hole" evidence="10">
    <location>
        <position position="112"/>
    </location>
</feature>
<sequence>MSKSSIYLPAGFRFAGVTCGIKASGKPDVSLIVSDRPLVAAGVYTTNQIVAAPVVLCRSRTPSSTVRAVVTNSGNANACTGSQGDADAKAMCAHVASLVGCDETDVLVMSTGVIGKLLPMEKVKSGIEHAVAELADREEAFFAAAEAIRTTDKDRKTESRELELGGESIRIAAMAKGAGMIAPNMATMLSVICTDASIEPKEANAMLRRVARVSYNRVSVDGHTSTNDTLLLLASGTGTPLQGDSLCLFEQELTELAIQLAKQLVEDGEGATHVMQIRVTGATNDASAETIAKTVAASPLVKTAITGGDPNWGRMVSAAGYAGEPIEPAKVSLRVCEELIYENGTPLKFDAASLSATMKEHPQVNLDLCVGGGNGEAVYWSSDLTTDYVRFNSEYTT</sequence>
<keyword evidence="12" id="KW-1185">Reference proteome</keyword>
<evidence type="ECO:0000256" key="3">
    <source>
        <dbReference type="ARBA" id="ARBA00011475"/>
    </source>
</evidence>
<keyword evidence="6 10" id="KW-0028">Amino-acid biosynthesis</keyword>
<dbReference type="GO" id="GO:0005737">
    <property type="term" value="C:cytoplasm"/>
    <property type="evidence" value="ECO:0007669"/>
    <property type="project" value="UniProtKB-SubCell"/>
</dbReference>
<keyword evidence="7 10" id="KW-0808">Transferase</keyword>
<dbReference type="Proteomes" id="UP000319143">
    <property type="component" value="Unassembled WGS sequence"/>
</dbReference>
<comment type="pathway">
    <text evidence="10">Amino-acid biosynthesis; L-arginine biosynthesis; N(2)-acetyl-L-ornithine from L-glutamate: step 1/4.</text>
</comment>
<evidence type="ECO:0000256" key="1">
    <source>
        <dbReference type="ARBA" id="ARBA00004496"/>
    </source>
</evidence>
<name>A0A5C6DMF5_9BACT</name>
<feature type="binding site" evidence="10">
    <location>
        <position position="392"/>
    </location>
    <ligand>
        <name>substrate</name>
    </ligand>
</feature>
<keyword evidence="9 10" id="KW-0012">Acyltransferase</keyword>
<evidence type="ECO:0000256" key="2">
    <source>
        <dbReference type="ARBA" id="ARBA00006774"/>
    </source>
</evidence>
<feature type="binding site" evidence="10">
    <location>
        <position position="176"/>
    </location>
    <ligand>
        <name>substrate</name>
    </ligand>
</feature>
<keyword evidence="4 10" id="KW-0963">Cytoplasm</keyword>
<dbReference type="InterPro" id="IPR042195">
    <property type="entry name" value="ArgJ_beta_C"/>
</dbReference>
<feature type="site" description="Cleavage; by autolysis" evidence="10">
    <location>
        <begin position="186"/>
        <end position="187"/>
    </location>
</feature>
<dbReference type="PANTHER" id="PTHR23100:SF0">
    <property type="entry name" value="ARGININE BIOSYNTHESIS BIFUNCTIONAL PROTEIN ARGJ, MITOCHONDRIAL"/>
    <property type="match status" value="1"/>
</dbReference>
<feature type="binding site" evidence="10">
    <location>
        <position position="269"/>
    </location>
    <ligand>
        <name>substrate</name>
    </ligand>
</feature>
<keyword evidence="5 10" id="KW-0055">Arginine biosynthesis</keyword>
<reference evidence="11 12" key="1">
    <citation type="submission" date="2019-02" db="EMBL/GenBank/DDBJ databases">
        <title>Deep-cultivation of Planctomycetes and their phenomic and genomic characterization uncovers novel biology.</title>
        <authorList>
            <person name="Wiegand S."/>
            <person name="Jogler M."/>
            <person name="Boedeker C."/>
            <person name="Pinto D."/>
            <person name="Vollmers J."/>
            <person name="Rivas-Marin E."/>
            <person name="Kohn T."/>
            <person name="Peeters S.H."/>
            <person name="Heuer A."/>
            <person name="Rast P."/>
            <person name="Oberbeckmann S."/>
            <person name="Bunk B."/>
            <person name="Jeske O."/>
            <person name="Meyerdierks A."/>
            <person name="Storesund J.E."/>
            <person name="Kallscheuer N."/>
            <person name="Luecker S."/>
            <person name="Lage O.M."/>
            <person name="Pohl T."/>
            <person name="Merkel B.J."/>
            <person name="Hornburger P."/>
            <person name="Mueller R.-W."/>
            <person name="Bruemmer F."/>
            <person name="Labrenz M."/>
            <person name="Spormann A.M."/>
            <person name="Op Den Camp H."/>
            <person name="Overmann J."/>
            <person name="Amann R."/>
            <person name="Jetten M.S.M."/>
            <person name="Mascher T."/>
            <person name="Medema M.H."/>
            <person name="Devos D.P."/>
            <person name="Kaster A.-K."/>
            <person name="Ovreas L."/>
            <person name="Rohde M."/>
            <person name="Galperin M.Y."/>
            <person name="Jogler C."/>
        </authorList>
    </citation>
    <scope>NUCLEOTIDE SEQUENCE [LARGE SCALE GENOMIC DNA]</scope>
    <source>
        <strain evidence="11 12">Poly41</strain>
    </source>
</reference>
<dbReference type="RefSeq" id="WP_231615750.1">
    <property type="nucleotide sequence ID" value="NZ_SJPV01000006.1"/>
</dbReference>
<dbReference type="HAMAP" id="MF_01106">
    <property type="entry name" value="ArgJ"/>
    <property type="match status" value="1"/>
</dbReference>
<feature type="binding site" evidence="10">
    <location>
        <position position="150"/>
    </location>
    <ligand>
        <name>substrate</name>
    </ligand>
</feature>
<comment type="pathway">
    <text evidence="10">Amino-acid biosynthesis; L-arginine biosynthesis; L-ornithine and N-acetyl-L-glutamate from L-glutamate and N(2)-acetyl-L-ornithine (cyclic): step 1/1.</text>
</comment>
<keyword evidence="8 10" id="KW-0068">Autocatalytic cleavage</keyword>
<proteinExistence type="inferred from homology"/>
<feature type="binding site" evidence="10">
    <location>
        <position position="187"/>
    </location>
    <ligand>
        <name>substrate</name>
    </ligand>
</feature>
<feature type="active site" description="Nucleophile" evidence="10">
    <location>
        <position position="187"/>
    </location>
</feature>
<dbReference type="GO" id="GO:0006592">
    <property type="term" value="P:ornithine biosynthetic process"/>
    <property type="evidence" value="ECO:0007669"/>
    <property type="project" value="TreeGrafter"/>
</dbReference>
<comment type="similarity">
    <text evidence="2 10">Belongs to the ArgJ family.</text>
</comment>
<dbReference type="EMBL" id="SJPV01000006">
    <property type="protein sequence ID" value="TWU36039.1"/>
    <property type="molecule type" value="Genomic_DNA"/>
</dbReference>
<evidence type="ECO:0000256" key="7">
    <source>
        <dbReference type="ARBA" id="ARBA00022679"/>
    </source>
</evidence>
<feature type="chain" id="PRO_5023551261" description="Arginine biosynthesis bifunctional protein ArgJ beta chain" evidence="10">
    <location>
        <begin position="187"/>
        <end position="397"/>
    </location>
</feature>
<dbReference type="GO" id="GO:0006526">
    <property type="term" value="P:L-arginine biosynthetic process"/>
    <property type="evidence" value="ECO:0007669"/>
    <property type="project" value="UniProtKB-UniRule"/>
</dbReference>
<evidence type="ECO:0000313" key="11">
    <source>
        <dbReference type="EMBL" id="TWU36039.1"/>
    </source>
</evidence>
<evidence type="ECO:0000256" key="9">
    <source>
        <dbReference type="ARBA" id="ARBA00023315"/>
    </source>
</evidence>
<comment type="catalytic activity">
    <reaction evidence="10">
        <text>N(2)-acetyl-L-ornithine + L-glutamate = N-acetyl-L-glutamate + L-ornithine</text>
        <dbReference type="Rhea" id="RHEA:15349"/>
        <dbReference type="ChEBI" id="CHEBI:29985"/>
        <dbReference type="ChEBI" id="CHEBI:44337"/>
        <dbReference type="ChEBI" id="CHEBI:46911"/>
        <dbReference type="ChEBI" id="CHEBI:57805"/>
        <dbReference type="EC" id="2.3.1.35"/>
    </reaction>
</comment>
<dbReference type="NCBIfam" id="NF003802">
    <property type="entry name" value="PRK05388.1"/>
    <property type="match status" value="1"/>
</dbReference>
<dbReference type="CDD" id="cd02152">
    <property type="entry name" value="OAT"/>
    <property type="match status" value="1"/>
</dbReference>
<comment type="catalytic activity">
    <reaction evidence="10">
        <text>L-glutamate + acetyl-CoA = N-acetyl-L-glutamate + CoA + H(+)</text>
        <dbReference type="Rhea" id="RHEA:24292"/>
        <dbReference type="ChEBI" id="CHEBI:15378"/>
        <dbReference type="ChEBI" id="CHEBI:29985"/>
        <dbReference type="ChEBI" id="CHEBI:44337"/>
        <dbReference type="ChEBI" id="CHEBI:57287"/>
        <dbReference type="ChEBI" id="CHEBI:57288"/>
        <dbReference type="EC" id="2.3.1.1"/>
    </reaction>
</comment>
<evidence type="ECO:0000256" key="8">
    <source>
        <dbReference type="ARBA" id="ARBA00022813"/>
    </source>
</evidence>
<dbReference type="NCBIfam" id="TIGR00120">
    <property type="entry name" value="ArgJ"/>
    <property type="match status" value="1"/>
</dbReference>
<evidence type="ECO:0000256" key="6">
    <source>
        <dbReference type="ARBA" id="ARBA00022605"/>
    </source>
</evidence>
<dbReference type="GO" id="GO:0004358">
    <property type="term" value="F:L-glutamate N-acetyltransferase activity, acting on acetyl-L-ornithine as donor"/>
    <property type="evidence" value="ECO:0007669"/>
    <property type="project" value="UniProtKB-UniRule"/>
</dbReference>
<comment type="function">
    <text evidence="10">Catalyzes two activities which are involved in the cyclic version of arginine biosynthesis: the synthesis of N-acetylglutamate from glutamate and acetyl-CoA as the acetyl donor, and of ornithine by transacetylation between N(2)-acetylornithine and glutamate.</text>
</comment>
<gene>
    <name evidence="10 11" type="primary">argJ</name>
    <name evidence="11" type="ORF">Poly41_37920</name>
</gene>
<dbReference type="Gene3D" id="3.60.70.12">
    <property type="entry name" value="L-amino peptidase D-ALA esterase/amidase"/>
    <property type="match status" value="1"/>
</dbReference>
<evidence type="ECO:0000256" key="4">
    <source>
        <dbReference type="ARBA" id="ARBA00022490"/>
    </source>
</evidence>
<dbReference type="Gene3D" id="3.10.20.340">
    <property type="entry name" value="ArgJ beta chain, C-terminal domain"/>
    <property type="match status" value="1"/>
</dbReference>
<organism evidence="11 12">
    <name type="scientific">Novipirellula artificiosorum</name>
    <dbReference type="NCBI Taxonomy" id="2528016"/>
    <lineage>
        <taxon>Bacteria</taxon>
        <taxon>Pseudomonadati</taxon>
        <taxon>Planctomycetota</taxon>
        <taxon>Planctomycetia</taxon>
        <taxon>Pirellulales</taxon>
        <taxon>Pirellulaceae</taxon>
        <taxon>Novipirellula</taxon>
    </lineage>
</organism>
<feature type="site" description="Involved in the stabilization of negative charge on the oxyanion by the formation of the oxyanion hole" evidence="10">
    <location>
        <position position="111"/>
    </location>
</feature>
<dbReference type="PANTHER" id="PTHR23100">
    <property type="entry name" value="ARGININE BIOSYNTHESIS BIFUNCTIONAL PROTEIN ARGJ"/>
    <property type="match status" value="1"/>
</dbReference>
<comment type="caution">
    <text evidence="11">The sequence shown here is derived from an EMBL/GenBank/DDBJ whole genome shotgun (WGS) entry which is preliminary data.</text>
</comment>
<dbReference type="EC" id="2.3.1.1" evidence="10"/>
<feature type="binding site" evidence="10">
    <location>
        <position position="397"/>
    </location>
    <ligand>
        <name>substrate</name>
    </ligand>
</feature>
<evidence type="ECO:0000313" key="12">
    <source>
        <dbReference type="Proteomes" id="UP000319143"/>
    </source>
</evidence>
<dbReference type="InterPro" id="IPR002813">
    <property type="entry name" value="Arg_biosynth_ArgJ"/>
</dbReference>
<dbReference type="FunFam" id="3.60.70.12:FF:000001">
    <property type="entry name" value="Arginine biosynthesis bifunctional protein ArgJ, chloroplastic"/>
    <property type="match status" value="1"/>
</dbReference>
<dbReference type="AlphaFoldDB" id="A0A5C6DMF5"/>
<dbReference type="InterPro" id="IPR016117">
    <property type="entry name" value="ArgJ-like_dom_sf"/>
</dbReference>
<dbReference type="GO" id="GO:0004042">
    <property type="term" value="F:L-glutamate N-acetyltransferase activity"/>
    <property type="evidence" value="ECO:0007669"/>
    <property type="project" value="UniProtKB-UniRule"/>
</dbReference>
<evidence type="ECO:0000256" key="10">
    <source>
        <dbReference type="HAMAP-Rule" id="MF_01106"/>
    </source>
</evidence>
<dbReference type="Pfam" id="PF01960">
    <property type="entry name" value="ArgJ"/>
    <property type="match status" value="1"/>
</dbReference>
<evidence type="ECO:0000256" key="5">
    <source>
        <dbReference type="ARBA" id="ARBA00022571"/>
    </source>
</evidence>
<comment type="subcellular location">
    <subcellularLocation>
        <location evidence="1 10">Cytoplasm</location>
    </subcellularLocation>
</comment>
<keyword evidence="10" id="KW-0511">Multifunctional enzyme</keyword>
<feature type="chain" id="PRO_5023551262" description="Arginine biosynthesis bifunctional protein ArgJ alpha chain" evidence="10">
    <location>
        <begin position="1"/>
        <end position="186"/>
    </location>
</feature>